<accession>A0A841U5K6</accession>
<feature type="transmembrane region" description="Helical" evidence="1">
    <location>
        <begin position="45"/>
        <end position="64"/>
    </location>
</feature>
<protein>
    <submittedName>
        <fullName evidence="2">Uncharacterized protein</fullName>
    </submittedName>
</protein>
<reference evidence="2 3" key="1">
    <citation type="submission" date="2020-08" db="EMBL/GenBank/DDBJ databases">
        <title>Cohnella phylogeny.</title>
        <authorList>
            <person name="Dunlap C."/>
        </authorList>
    </citation>
    <scope>NUCLEOTIDE SEQUENCE [LARGE SCALE GENOMIC DNA]</scope>
    <source>
        <strain evidence="2 3">DSM 25239</strain>
    </source>
</reference>
<dbReference type="AlphaFoldDB" id="A0A841U5K6"/>
<keyword evidence="3" id="KW-1185">Reference proteome</keyword>
<keyword evidence="1" id="KW-1133">Transmembrane helix</keyword>
<feature type="transmembrane region" description="Helical" evidence="1">
    <location>
        <begin position="7"/>
        <end position="33"/>
    </location>
</feature>
<evidence type="ECO:0000256" key="1">
    <source>
        <dbReference type="SAM" id="Phobius"/>
    </source>
</evidence>
<keyword evidence="1" id="KW-0472">Membrane</keyword>
<name>A0A841U5K6_9BACL</name>
<dbReference type="RefSeq" id="WP_185139903.1">
    <property type="nucleotide sequence ID" value="NZ_BORM01000094.1"/>
</dbReference>
<comment type="caution">
    <text evidence="2">The sequence shown here is derived from an EMBL/GenBank/DDBJ whole genome shotgun (WGS) entry which is preliminary data.</text>
</comment>
<sequence>MSWSQKWLCLLIRICIALDWFIAIFFGFCFAITGRMYMSGFPVSYVFVIFTCVIDATVILPYFLESIKNAGFNKKANEGGCRDSVEP</sequence>
<gene>
    <name evidence="2" type="ORF">H7B90_31665</name>
</gene>
<organism evidence="2 3">
    <name type="scientific">Cohnella xylanilytica</name>
    <dbReference type="NCBI Taxonomy" id="557555"/>
    <lineage>
        <taxon>Bacteria</taxon>
        <taxon>Bacillati</taxon>
        <taxon>Bacillota</taxon>
        <taxon>Bacilli</taxon>
        <taxon>Bacillales</taxon>
        <taxon>Paenibacillaceae</taxon>
        <taxon>Cohnella</taxon>
    </lineage>
</organism>
<keyword evidence="1" id="KW-0812">Transmembrane</keyword>
<dbReference type="Proteomes" id="UP000553776">
    <property type="component" value="Unassembled WGS sequence"/>
</dbReference>
<evidence type="ECO:0000313" key="3">
    <source>
        <dbReference type="Proteomes" id="UP000553776"/>
    </source>
</evidence>
<evidence type="ECO:0000313" key="2">
    <source>
        <dbReference type="EMBL" id="MBB6695957.1"/>
    </source>
</evidence>
<proteinExistence type="predicted"/>
<dbReference type="EMBL" id="JACJVR010000151">
    <property type="protein sequence ID" value="MBB6695957.1"/>
    <property type="molecule type" value="Genomic_DNA"/>
</dbReference>